<dbReference type="RefSeq" id="WP_126025172.1">
    <property type="nucleotide sequence ID" value="NZ_RXFT01000017.1"/>
</dbReference>
<evidence type="ECO:0000313" key="2">
    <source>
        <dbReference type="Proteomes" id="UP000281118"/>
    </source>
</evidence>
<dbReference type="InterPro" id="IPR011990">
    <property type="entry name" value="TPR-like_helical_dom_sf"/>
</dbReference>
<sequence>MPEPIQSSPADSDDVIAASHRAATAFAAARCWTEAIEALRNAKDLMLSSRTIYPAAAWCKLPLYLQKAGRFQEAMEEFSFLIEDLPRRARQDSRLDDPNVGPLKGKQQYQDLILKSDHEIILRKQALAQQREAKLK</sequence>
<reference evidence="1 2" key="1">
    <citation type="submission" date="2018-12" db="EMBL/GenBank/DDBJ databases">
        <title>The genome sequences of Variovorax guangxiensis DSM 27352.</title>
        <authorList>
            <person name="Gao J."/>
            <person name="Sun J."/>
        </authorList>
    </citation>
    <scope>NUCLEOTIDE SEQUENCE [LARGE SCALE GENOMIC DNA]</scope>
    <source>
        <strain evidence="1 2">DSM 27352</strain>
    </source>
</reference>
<proteinExistence type="predicted"/>
<dbReference type="Proteomes" id="UP000281118">
    <property type="component" value="Unassembled WGS sequence"/>
</dbReference>
<dbReference type="AlphaFoldDB" id="A0A433MTD9"/>
<evidence type="ECO:0000313" key="1">
    <source>
        <dbReference type="EMBL" id="RUR71090.1"/>
    </source>
</evidence>
<comment type="caution">
    <text evidence="1">The sequence shown here is derived from an EMBL/GenBank/DDBJ whole genome shotgun (WGS) entry which is preliminary data.</text>
</comment>
<name>A0A433MTD9_9BURK</name>
<organism evidence="1 2">
    <name type="scientific">Variovorax guangxiensis</name>
    <dbReference type="NCBI Taxonomy" id="1775474"/>
    <lineage>
        <taxon>Bacteria</taxon>
        <taxon>Pseudomonadati</taxon>
        <taxon>Pseudomonadota</taxon>
        <taxon>Betaproteobacteria</taxon>
        <taxon>Burkholderiales</taxon>
        <taxon>Comamonadaceae</taxon>
        <taxon>Variovorax</taxon>
    </lineage>
</organism>
<dbReference type="SUPFAM" id="SSF48452">
    <property type="entry name" value="TPR-like"/>
    <property type="match status" value="1"/>
</dbReference>
<gene>
    <name evidence="1" type="ORF">EJP67_28950</name>
</gene>
<dbReference type="EMBL" id="RXFT01000017">
    <property type="protein sequence ID" value="RUR71090.1"/>
    <property type="molecule type" value="Genomic_DNA"/>
</dbReference>
<protein>
    <recommendedName>
        <fullName evidence="3">Tetratricopeptide repeat protein</fullName>
    </recommendedName>
</protein>
<accession>A0A433MTD9</accession>
<evidence type="ECO:0008006" key="3">
    <source>
        <dbReference type="Google" id="ProtNLM"/>
    </source>
</evidence>